<accession>A0A081S7U1</accession>
<dbReference type="PANTHER" id="PTHR34847:SF1">
    <property type="entry name" value="NODULATION PROTEIN U"/>
    <property type="match status" value="1"/>
</dbReference>
<dbReference type="Gene3D" id="3.30.420.40">
    <property type="match status" value="2"/>
</dbReference>
<dbReference type="InterPro" id="IPR043129">
    <property type="entry name" value="ATPase_NBD"/>
</dbReference>
<feature type="domain" description="Carbamoyltransferase" evidence="1">
    <location>
        <begin position="5"/>
        <end position="333"/>
    </location>
</feature>
<evidence type="ECO:0000313" key="3">
    <source>
        <dbReference type="Proteomes" id="UP000028027"/>
    </source>
</evidence>
<dbReference type="InterPro" id="IPR003696">
    <property type="entry name" value="Carbtransf_dom"/>
</dbReference>
<keyword evidence="3" id="KW-1185">Reference proteome</keyword>
<organism evidence="2 3">
    <name type="scientific">Marine Group I thaumarchaeote SCGC AAA799-E16</name>
    <dbReference type="NCBI Taxonomy" id="1502292"/>
    <lineage>
        <taxon>Archaea</taxon>
        <taxon>Nitrososphaerota</taxon>
        <taxon>Marine Group I</taxon>
    </lineage>
</organism>
<dbReference type="EMBL" id="JNVL01000002">
    <property type="protein sequence ID" value="KER06994.1"/>
    <property type="molecule type" value="Genomic_DNA"/>
</dbReference>
<dbReference type="AlphaFoldDB" id="A0A081S7U1"/>
<reference evidence="2 3" key="1">
    <citation type="submission" date="2014-06" db="EMBL/GenBank/DDBJ databases">
        <authorList>
            <person name="Ngugi D.K."/>
            <person name="Blom J."/>
            <person name="Alam I."/>
            <person name="Rashid M."/>
            <person name="Ba Alawi W."/>
            <person name="Zhang G."/>
            <person name="Hikmawan T."/>
            <person name="Guan Y."/>
            <person name="Antunes A."/>
            <person name="Siam R."/>
            <person name="Eldorry H."/>
            <person name="Bajic V."/>
            <person name="Stingl U."/>
        </authorList>
    </citation>
    <scope>NUCLEOTIDE SEQUENCE [LARGE SCALE GENOMIC DNA]</scope>
    <source>
        <strain evidence="2">SCGC AAA799-E16</strain>
    </source>
</reference>
<evidence type="ECO:0000259" key="1">
    <source>
        <dbReference type="Pfam" id="PF02543"/>
    </source>
</evidence>
<name>A0A081S7U1_9ARCH</name>
<dbReference type="InterPro" id="IPR051338">
    <property type="entry name" value="NodU/CmcH_Carbamoyltrnsfr"/>
</dbReference>
<gene>
    <name evidence="2" type="ORF">AAA799E16_00144</name>
</gene>
<dbReference type="Proteomes" id="UP000028027">
    <property type="component" value="Unassembled WGS sequence"/>
</dbReference>
<dbReference type="Pfam" id="PF02543">
    <property type="entry name" value="Carbam_trans_N"/>
    <property type="match status" value="1"/>
</dbReference>
<evidence type="ECO:0000313" key="2">
    <source>
        <dbReference type="EMBL" id="KER06994.1"/>
    </source>
</evidence>
<dbReference type="GO" id="GO:0003824">
    <property type="term" value="F:catalytic activity"/>
    <property type="evidence" value="ECO:0007669"/>
    <property type="project" value="InterPro"/>
</dbReference>
<comment type="caution">
    <text evidence="2">The sequence shown here is derived from an EMBL/GenBank/DDBJ whole genome shotgun (WGS) entry which is preliminary data.</text>
</comment>
<dbReference type="SUPFAM" id="SSF53067">
    <property type="entry name" value="Actin-like ATPase domain"/>
    <property type="match status" value="1"/>
</dbReference>
<dbReference type="CDD" id="cd24100">
    <property type="entry name" value="ASKHA_NBD_MJ1051-like_N"/>
    <property type="match status" value="1"/>
</dbReference>
<protein>
    <submittedName>
        <fullName evidence="2">Nodulation protein NolNO</fullName>
    </submittedName>
</protein>
<dbReference type="PANTHER" id="PTHR34847">
    <property type="entry name" value="NODULATION PROTEIN U"/>
    <property type="match status" value="1"/>
</dbReference>
<proteinExistence type="predicted"/>
<sequence length="379" mass="43214">MAIVLGITNTQDSGACLLKNGKMIAAVNEERFNREKLTQKFPINSIKWILKEHNIKKNEIDAIGMGIWKGMSKEFFPEYVKEIISDNKIKNILKERFENSIKSDKKKKLEFFSGLKKLGLEKKPIFWCDHHLAHAYSAFMFSPFSKALTITSDARGDFLSSSVTLWKRGTNPQILHQDSEFNSLGVFYGWITNFIGFTPYRHEGKITGLAAHGNPKKCIHIMKKMIEFKNGRIIGNIGEYYAPHVKAKLPKLRKELHKHTKEDIAAAAQFWLEKIIIDYAKFYLKKTKETNLCVAGGIFANVLVNMKLRELKRVKGFFVFPHMGDGGIAAGGAAFAASRLNDKIQSIKDAYLGVEFSEREISSSMKTKNNHNYKTKKYF</sequence>